<keyword evidence="3" id="KW-0812">Transmembrane</keyword>
<evidence type="ECO:0000256" key="5">
    <source>
        <dbReference type="ARBA" id="ARBA00023136"/>
    </source>
</evidence>
<reference evidence="6 7" key="1">
    <citation type="submission" date="2020-05" db="EMBL/GenBank/DDBJ databases">
        <title>Genomic Encyclopedia of Type Strains, Phase IV (KMG-V): Genome sequencing to study the core and pangenomes of soil and plant-associated prokaryotes.</title>
        <authorList>
            <person name="Whitman W."/>
        </authorList>
    </citation>
    <scope>NUCLEOTIDE SEQUENCE [LARGE SCALE GENOMIC DNA]</scope>
    <source>
        <strain evidence="6 7">C29</strain>
    </source>
</reference>
<keyword evidence="5" id="KW-0472">Membrane</keyword>
<accession>A0ABX2G4U1</accession>
<dbReference type="SUPFAM" id="SSF140478">
    <property type="entry name" value="LemA-like"/>
    <property type="match status" value="1"/>
</dbReference>
<dbReference type="InterPro" id="IPR007156">
    <property type="entry name" value="MamQ_LemA"/>
</dbReference>
<proteinExistence type="inferred from homology"/>
<dbReference type="InterPro" id="IPR023353">
    <property type="entry name" value="LemA-like_dom_sf"/>
</dbReference>
<dbReference type="PANTHER" id="PTHR34478">
    <property type="entry name" value="PROTEIN LEMA"/>
    <property type="match status" value="1"/>
</dbReference>
<evidence type="ECO:0000313" key="6">
    <source>
        <dbReference type="EMBL" id="NRT57040.1"/>
    </source>
</evidence>
<evidence type="ECO:0000256" key="4">
    <source>
        <dbReference type="ARBA" id="ARBA00022989"/>
    </source>
</evidence>
<comment type="caution">
    <text evidence="6">The sequence shown here is derived from an EMBL/GenBank/DDBJ whole genome shotgun (WGS) entry which is preliminary data.</text>
</comment>
<dbReference type="Proteomes" id="UP001516061">
    <property type="component" value="Unassembled WGS sequence"/>
</dbReference>
<keyword evidence="7" id="KW-1185">Reference proteome</keyword>
<comment type="subcellular location">
    <subcellularLocation>
        <location evidence="1">Membrane</location>
        <topology evidence="1">Single-pass membrane protein</topology>
    </subcellularLocation>
</comment>
<dbReference type="PANTHER" id="PTHR34478:SF1">
    <property type="entry name" value="PROTEIN LEMA"/>
    <property type="match status" value="1"/>
</dbReference>
<dbReference type="Gene3D" id="1.20.1440.20">
    <property type="entry name" value="LemA-like domain"/>
    <property type="match status" value="1"/>
</dbReference>
<keyword evidence="4" id="KW-1133">Transmembrane helix</keyword>
<evidence type="ECO:0000256" key="1">
    <source>
        <dbReference type="ARBA" id="ARBA00004167"/>
    </source>
</evidence>
<evidence type="ECO:0000313" key="7">
    <source>
        <dbReference type="Proteomes" id="UP001516061"/>
    </source>
</evidence>
<name>A0ABX2G4U1_9BURK</name>
<evidence type="ECO:0000256" key="3">
    <source>
        <dbReference type="ARBA" id="ARBA00022692"/>
    </source>
</evidence>
<organism evidence="6 7">
    <name type="scientific">Sphaerotilus uruguayifluvii</name>
    <dbReference type="NCBI Taxonomy" id="2735897"/>
    <lineage>
        <taxon>Bacteria</taxon>
        <taxon>Pseudomonadati</taxon>
        <taxon>Pseudomonadota</taxon>
        <taxon>Betaproteobacteria</taxon>
        <taxon>Burkholderiales</taxon>
        <taxon>Sphaerotilaceae</taxon>
        <taxon>Sphaerotilus</taxon>
    </lineage>
</organism>
<dbReference type="Pfam" id="PF04011">
    <property type="entry name" value="LemA"/>
    <property type="match status" value="1"/>
</dbReference>
<protein>
    <submittedName>
        <fullName evidence="6">LemA protein</fullName>
    </submittedName>
</protein>
<gene>
    <name evidence="6" type="ORF">HNQ01_002789</name>
</gene>
<dbReference type="EMBL" id="JABSNM010000012">
    <property type="protein sequence ID" value="NRT57040.1"/>
    <property type="molecule type" value="Genomic_DNA"/>
</dbReference>
<evidence type="ECO:0000256" key="2">
    <source>
        <dbReference type="ARBA" id="ARBA00008854"/>
    </source>
</evidence>
<comment type="similarity">
    <text evidence="2">Belongs to the LemA family.</text>
</comment>
<sequence>MDRTMSIPMLVLVALLFFWIVGATQRLKRLRAAAGAAYAPLASHLRQRQAVALALAHASRPLLGDEHALIGRLVETAQEAGRATDAAQIRNMRGSSLHEIGEAEQTLGQALDQLVSALQDLTSGTGPVAAVTELLRQRDTLQEQLGADRHLYNHAAQTYNDALHIFPTTLVAALLRFRDAPLLAGAIATARTGSSRPMPMI</sequence>